<keyword evidence="2" id="KW-1185">Reference proteome</keyword>
<dbReference type="GeneID" id="8849405"/>
<dbReference type="OMA" id="VSRTWHG"/>
<dbReference type="OrthoDB" id="10252099at2759"/>
<dbReference type="Proteomes" id="UP000006671">
    <property type="component" value="Unassembled WGS sequence"/>
</dbReference>
<protein>
    <submittedName>
        <fullName evidence="1">Uncharacterized protein</fullName>
    </submittedName>
</protein>
<dbReference type="AlphaFoldDB" id="D2V657"/>
<organism evidence="2">
    <name type="scientific">Naegleria gruberi</name>
    <name type="common">Amoeba</name>
    <dbReference type="NCBI Taxonomy" id="5762"/>
    <lineage>
        <taxon>Eukaryota</taxon>
        <taxon>Discoba</taxon>
        <taxon>Heterolobosea</taxon>
        <taxon>Tetramitia</taxon>
        <taxon>Eutetramitia</taxon>
        <taxon>Vahlkampfiidae</taxon>
        <taxon>Naegleria</taxon>
    </lineage>
</organism>
<dbReference type="STRING" id="5762.D2V657"/>
<dbReference type="Gene3D" id="3.10.490.10">
    <property type="entry name" value="Gamma-glutamyl cyclotransferase-like"/>
    <property type="match status" value="1"/>
</dbReference>
<dbReference type="InParanoid" id="D2V657"/>
<reference evidence="1 2" key="1">
    <citation type="journal article" date="2010" name="Cell">
        <title>The genome of Naegleria gruberi illuminates early eukaryotic versatility.</title>
        <authorList>
            <person name="Fritz-Laylin L.K."/>
            <person name="Prochnik S.E."/>
            <person name="Ginger M.L."/>
            <person name="Dacks J.B."/>
            <person name="Carpenter M.L."/>
            <person name="Field M.C."/>
            <person name="Kuo A."/>
            <person name="Paredez A."/>
            <person name="Chapman J."/>
            <person name="Pham J."/>
            <person name="Shu S."/>
            <person name="Neupane R."/>
            <person name="Cipriano M."/>
            <person name="Mancuso J."/>
            <person name="Tu H."/>
            <person name="Salamov A."/>
            <person name="Lindquist E."/>
            <person name="Shapiro H."/>
            <person name="Lucas S."/>
            <person name="Grigoriev I.V."/>
            <person name="Cande W.Z."/>
            <person name="Fulton C."/>
            <person name="Rokhsar D.S."/>
            <person name="Dawson S.C."/>
        </authorList>
    </citation>
    <scope>NUCLEOTIDE SEQUENCE [LARGE SCALE GENOMIC DNA]</scope>
    <source>
        <strain evidence="1 2">NEG-M</strain>
    </source>
</reference>
<dbReference type="VEuPathDB" id="AmoebaDB:NAEGRDRAFT_78743"/>
<sequence length="271" mass="30263">MSAQSHHQDEKQQEQHVWYCSYGSNCNLDRFNVYLCGGKPQGSGSNAPSISGARVSSPPLSSEGILLKNYEMIFSRVSRTWHGGGVCFIRKNQKGNSFEIYNHKEHSSLFDGANNTHQEFNNLVLGRIHKILYSQFVDVVSQENGHVECHSKGGNAVQQKLDNQFNEIVGKCLEQEEKTGVAEYKLFNTWYGNIVLVGIHPVDGCPIISFTTSCFSDEIVNKAHVSYLKTVGSGIMECFNLNIAQCANYFLSKEGVKGFYTQEELANSLNK</sequence>
<name>D2V657_NAEGR</name>
<dbReference type="RefSeq" id="XP_002680651.1">
    <property type="nucleotide sequence ID" value="XM_002680605.1"/>
</dbReference>
<accession>D2V657</accession>
<evidence type="ECO:0000313" key="2">
    <source>
        <dbReference type="Proteomes" id="UP000006671"/>
    </source>
</evidence>
<gene>
    <name evidence="1" type="ORF">NAEGRDRAFT_78743</name>
</gene>
<dbReference type="EMBL" id="GG738853">
    <property type="protein sequence ID" value="EFC47907.1"/>
    <property type="molecule type" value="Genomic_DNA"/>
</dbReference>
<proteinExistence type="predicted"/>
<evidence type="ECO:0000313" key="1">
    <source>
        <dbReference type="EMBL" id="EFC47907.1"/>
    </source>
</evidence>
<dbReference type="KEGG" id="ngr:NAEGRDRAFT_78743"/>